<dbReference type="AlphaFoldDB" id="A0A1F5ZJW8"/>
<evidence type="ECO:0000256" key="5">
    <source>
        <dbReference type="ARBA" id="ARBA00022676"/>
    </source>
</evidence>
<dbReference type="STRING" id="1798382.A3D77_07100"/>
<comment type="catalytic activity">
    <reaction evidence="12">
        <text>a di-trans,poly-cis-dolichyl phosphate + UDP-alpha-D-glucose = a di-trans,poly-cis-dolichyl beta-D-glucosyl phosphate + UDP</text>
        <dbReference type="Rhea" id="RHEA:15401"/>
        <dbReference type="Rhea" id="RHEA-COMP:19498"/>
        <dbReference type="Rhea" id="RHEA-COMP:19502"/>
        <dbReference type="ChEBI" id="CHEBI:57525"/>
        <dbReference type="ChEBI" id="CHEBI:57683"/>
        <dbReference type="ChEBI" id="CHEBI:58223"/>
        <dbReference type="ChEBI" id="CHEBI:58885"/>
        <dbReference type="EC" id="2.4.1.117"/>
    </reaction>
    <physiologicalReaction direction="left-to-right" evidence="12">
        <dbReference type="Rhea" id="RHEA:15402"/>
    </physiologicalReaction>
</comment>
<dbReference type="CDD" id="cd04188">
    <property type="entry name" value="DPG_synthase"/>
    <property type="match status" value="1"/>
</dbReference>
<gene>
    <name evidence="14" type="ORF">A3D77_07100</name>
</gene>
<comment type="pathway">
    <text evidence="2">Protein modification; protein glycosylation.</text>
</comment>
<evidence type="ECO:0000256" key="7">
    <source>
        <dbReference type="ARBA" id="ARBA00022692"/>
    </source>
</evidence>
<dbReference type="GO" id="GO:0006487">
    <property type="term" value="P:protein N-linked glycosylation"/>
    <property type="evidence" value="ECO:0007669"/>
    <property type="project" value="TreeGrafter"/>
</dbReference>
<dbReference type="GO" id="GO:0004581">
    <property type="term" value="F:dolichyl-phosphate beta-glucosyltransferase activity"/>
    <property type="evidence" value="ECO:0007669"/>
    <property type="project" value="UniProtKB-EC"/>
</dbReference>
<keyword evidence="5" id="KW-0328">Glycosyltransferase</keyword>
<keyword evidence="10" id="KW-1133">Transmembrane helix</keyword>
<dbReference type="InterPro" id="IPR001173">
    <property type="entry name" value="Glyco_trans_2-like"/>
</dbReference>
<dbReference type="EC" id="2.4.1.117" evidence="4"/>
<feature type="domain" description="Glycosyltransferase 2-like" evidence="13">
    <location>
        <begin position="7"/>
        <end position="174"/>
    </location>
</feature>
<organism evidence="14 15">
    <name type="scientific">Candidatus Gottesmanbacteria bacterium RIFCSPHIGHO2_02_FULL_39_11</name>
    <dbReference type="NCBI Taxonomy" id="1798382"/>
    <lineage>
        <taxon>Bacteria</taxon>
        <taxon>Candidatus Gottesmaniibacteriota</taxon>
    </lineage>
</organism>
<keyword evidence="7" id="KW-0812">Transmembrane</keyword>
<dbReference type="InterPro" id="IPR029044">
    <property type="entry name" value="Nucleotide-diphossugar_trans"/>
</dbReference>
<proteinExistence type="inferred from homology"/>
<comment type="similarity">
    <text evidence="3">Belongs to the glycosyltransferase 2 family.</text>
</comment>
<evidence type="ECO:0000256" key="9">
    <source>
        <dbReference type="ARBA" id="ARBA00022968"/>
    </source>
</evidence>
<dbReference type="Pfam" id="PF00535">
    <property type="entry name" value="Glycos_transf_2"/>
    <property type="match status" value="1"/>
</dbReference>
<keyword evidence="6" id="KW-0808">Transferase</keyword>
<evidence type="ECO:0000256" key="6">
    <source>
        <dbReference type="ARBA" id="ARBA00022679"/>
    </source>
</evidence>
<protein>
    <recommendedName>
        <fullName evidence="4">dolichyl-phosphate beta-glucosyltransferase</fullName>
        <ecNumber evidence="4">2.4.1.117</ecNumber>
    </recommendedName>
</protein>
<keyword evidence="8" id="KW-0256">Endoplasmic reticulum</keyword>
<comment type="subcellular location">
    <subcellularLocation>
        <location evidence="1">Endoplasmic reticulum membrane</location>
        <topology evidence="1">Single-pass membrane protein</topology>
    </subcellularLocation>
</comment>
<dbReference type="SUPFAM" id="SSF53448">
    <property type="entry name" value="Nucleotide-diphospho-sugar transferases"/>
    <property type="match status" value="1"/>
</dbReference>
<dbReference type="InterPro" id="IPR035518">
    <property type="entry name" value="DPG_synthase"/>
</dbReference>
<reference evidence="14 15" key="1">
    <citation type="journal article" date="2016" name="Nat. Commun.">
        <title>Thousands of microbial genomes shed light on interconnected biogeochemical processes in an aquifer system.</title>
        <authorList>
            <person name="Anantharaman K."/>
            <person name="Brown C.T."/>
            <person name="Hug L.A."/>
            <person name="Sharon I."/>
            <person name="Castelle C.J."/>
            <person name="Probst A.J."/>
            <person name="Thomas B.C."/>
            <person name="Singh A."/>
            <person name="Wilkins M.J."/>
            <person name="Karaoz U."/>
            <person name="Brodie E.L."/>
            <person name="Williams K.H."/>
            <person name="Hubbard S.S."/>
            <person name="Banfield J.F."/>
        </authorList>
    </citation>
    <scope>NUCLEOTIDE SEQUENCE [LARGE SCALE GENOMIC DNA]</scope>
</reference>
<keyword evidence="11" id="KW-0472">Membrane</keyword>
<evidence type="ECO:0000259" key="13">
    <source>
        <dbReference type="Pfam" id="PF00535"/>
    </source>
</evidence>
<evidence type="ECO:0000313" key="14">
    <source>
        <dbReference type="EMBL" id="OGG12796.1"/>
    </source>
</evidence>
<evidence type="ECO:0000256" key="1">
    <source>
        <dbReference type="ARBA" id="ARBA00004389"/>
    </source>
</evidence>
<evidence type="ECO:0000256" key="11">
    <source>
        <dbReference type="ARBA" id="ARBA00023136"/>
    </source>
</evidence>
<evidence type="ECO:0000256" key="2">
    <source>
        <dbReference type="ARBA" id="ARBA00004922"/>
    </source>
</evidence>
<evidence type="ECO:0000313" key="15">
    <source>
        <dbReference type="Proteomes" id="UP000176923"/>
    </source>
</evidence>
<dbReference type="PANTHER" id="PTHR10859">
    <property type="entry name" value="GLYCOSYL TRANSFERASE"/>
    <property type="match status" value="1"/>
</dbReference>
<evidence type="ECO:0000256" key="4">
    <source>
        <dbReference type="ARBA" id="ARBA00012583"/>
    </source>
</evidence>
<comment type="caution">
    <text evidence="14">The sequence shown here is derived from an EMBL/GenBank/DDBJ whole genome shotgun (WGS) entry which is preliminary data.</text>
</comment>
<sequence>MKKSVEIVIPAYNEEKQLRESVLKLATFLNTELRKFIWKITIADNASTDGTLGVAKELTKENKNIHVLHLDLKGRGRAVKKAWKESSADYVGYTDVDLSTDLKSLLNLLDGLEKGYDISIGSRLLPGAKVVGRTLRREIMSRVYNIIIKIFFQTHFSDAQCGFKFVNKRVMKELLPYIRDDAWFFDSEMLIVGEKLGFKIYEKAVHWVDDPGSTVRVMGTVKGDLLGLWRLFKDRPWNQIRKIAPEV</sequence>
<dbReference type="Proteomes" id="UP000176923">
    <property type="component" value="Unassembled WGS sequence"/>
</dbReference>
<dbReference type="PANTHER" id="PTHR10859:SF91">
    <property type="entry name" value="DOLICHYL-PHOSPHATE BETA-GLUCOSYLTRANSFERASE"/>
    <property type="match status" value="1"/>
</dbReference>
<accession>A0A1F5ZJW8</accession>
<keyword evidence="9" id="KW-0735">Signal-anchor</keyword>
<dbReference type="EMBL" id="MFJL01000041">
    <property type="protein sequence ID" value="OGG12796.1"/>
    <property type="molecule type" value="Genomic_DNA"/>
</dbReference>
<dbReference type="Gene3D" id="3.90.550.10">
    <property type="entry name" value="Spore Coat Polysaccharide Biosynthesis Protein SpsA, Chain A"/>
    <property type="match status" value="1"/>
</dbReference>
<name>A0A1F5ZJW8_9BACT</name>
<evidence type="ECO:0000256" key="12">
    <source>
        <dbReference type="ARBA" id="ARBA00045097"/>
    </source>
</evidence>
<evidence type="ECO:0000256" key="8">
    <source>
        <dbReference type="ARBA" id="ARBA00022824"/>
    </source>
</evidence>
<evidence type="ECO:0000256" key="10">
    <source>
        <dbReference type="ARBA" id="ARBA00022989"/>
    </source>
</evidence>
<evidence type="ECO:0000256" key="3">
    <source>
        <dbReference type="ARBA" id="ARBA00006739"/>
    </source>
</evidence>